<dbReference type="EMBL" id="VSIX01000082">
    <property type="protein sequence ID" value="TYB30762.1"/>
    <property type="molecule type" value="Genomic_DNA"/>
</dbReference>
<dbReference type="Proteomes" id="UP000324143">
    <property type="component" value="Unassembled WGS sequence"/>
</dbReference>
<dbReference type="InterPro" id="IPR005913">
    <property type="entry name" value="dTDP_dehydrorham_reduct"/>
</dbReference>
<dbReference type="NCBIfam" id="TIGR01214">
    <property type="entry name" value="rmlD"/>
    <property type="match status" value="1"/>
</dbReference>
<dbReference type="GO" id="GO:0005829">
    <property type="term" value="C:cytosol"/>
    <property type="evidence" value="ECO:0007669"/>
    <property type="project" value="TreeGrafter"/>
</dbReference>
<proteinExistence type="inferred from homology"/>
<evidence type="ECO:0000313" key="5">
    <source>
        <dbReference type="Proteomes" id="UP000324143"/>
    </source>
</evidence>
<comment type="function">
    <text evidence="2">Catalyzes the reduction of dTDP-6-deoxy-L-lyxo-4-hexulose to yield dTDP-L-rhamnose.</text>
</comment>
<evidence type="ECO:0000256" key="2">
    <source>
        <dbReference type="RuleBase" id="RU364082"/>
    </source>
</evidence>
<dbReference type="PANTHER" id="PTHR10491">
    <property type="entry name" value="DTDP-4-DEHYDRORHAMNOSE REDUCTASE"/>
    <property type="match status" value="1"/>
</dbReference>
<name>A0A5D0MED9_9BACT</name>
<dbReference type="Gene3D" id="3.40.50.720">
    <property type="entry name" value="NAD(P)-binding Rossmann-like Domain"/>
    <property type="match status" value="1"/>
</dbReference>
<dbReference type="InterPro" id="IPR036291">
    <property type="entry name" value="NAD(P)-bd_dom_sf"/>
</dbReference>
<dbReference type="AlphaFoldDB" id="A0A5D0MED9"/>
<accession>A0A5D0MED9</accession>
<dbReference type="InterPro" id="IPR029903">
    <property type="entry name" value="RmlD-like-bd"/>
</dbReference>
<evidence type="ECO:0000259" key="3">
    <source>
        <dbReference type="Pfam" id="PF04321"/>
    </source>
</evidence>
<evidence type="ECO:0000313" key="4">
    <source>
        <dbReference type="EMBL" id="TYB30762.1"/>
    </source>
</evidence>
<comment type="pathway">
    <text evidence="2">Carbohydrate biosynthesis; dTDP-L-rhamnose biosynthesis.</text>
</comment>
<dbReference type="EC" id="1.1.1.133" evidence="2"/>
<organism evidence="4 5">
    <name type="scientific">Candidatus Mcinerneyibacterium aminivorans</name>
    <dbReference type="NCBI Taxonomy" id="2703815"/>
    <lineage>
        <taxon>Bacteria</taxon>
        <taxon>Candidatus Macinerneyibacteriota</taxon>
        <taxon>Candidatus Mcinerneyibacteria</taxon>
        <taxon>Candidatus Mcinerneyibacteriales</taxon>
        <taxon>Candidatus Mcinerneyibacteriaceae</taxon>
        <taxon>Candidatus Mcinerneyibacterium</taxon>
    </lineage>
</organism>
<evidence type="ECO:0000256" key="1">
    <source>
        <dbReference type="ARBA" id="ARBA00010944"/>
    </source>
</evidence>
<dbReference type="GO" id="GO:0019305">
    <property type="term" value="P:dTDP-rhamnose biosynthetic process"/>
    <property type="evidence" value="ECO:0007669"/>
    <property type="project" value="UniProtKB-UniPathway"/>
</dbReference>
<dbReference type="CDD" id="cd05254">
    <property type="entry name" value="dTDP_HR_like_SDR_e"/>
    <property type="match status" value="1"/>
</dbReference>
<dbReference type="SUPFAM" id="SSF51735">
    <property type="entry name" value="NAD(P)-binding Rossmann-fold domains"/>
    <property type="match status" value="1"/>
</dbReference>
<dbReference type="UniPathway" id="UPA00124"/>
<dbReference type="Pfam" id="PF04321">
    <property type="entry name" value="RmlD_sub_bind"/>
    <property type="match status" value="1"/>
</dbReference>
<protein>
    <recommendedName>
        <fullName evidence="2">dTDP-4-dehydrorhamnose reductase</fullName>
        <ecNumber evidence="2">1.1.1.133</ecNumber>
    </recommendedName>
</protein>
<sequence>MNTSEGKKIWLVGNSGMLGKQIEKELTKNNVEFAASDREVDITSFNEINDFIKNKNIDTIINCAAYTAVDEAEEKKEKANKINSEGPKNLAKAAIKINAELIHFSTDYVYSGEKKGKYTEEDKTDPLSVYGKSKLDGEKNIKNEMDRFFIIRLSWLYGVYGNSFVKTMVNLFQTHDELTVVNDQKGSPTYCGTLAENTVKLIRDNNRNYGVYNYSDGGEISWYDFAVRIKKIADSIDKFKSNVSIKPIPSSEFPRKADRPKNSVMDKKKIKKYLNFKVKDWESNLIEYFKEWEKINYEGI</sequence>
<comment type="similarity">
    <text evidence="1 2">Belongs to the dTDP-4-dehydrorhamnose reductase family.</text>
</comment>
<gene>
    <name evidence="4" type="primary">rfbD</name>
    <name evidence="4" type="ORF">FXF47_07575</name>
</gene>
<keyword evidence="2 4" id="KW-0560">Oxidoreductase</keyword>
<dbReference type="GO" id="GO:0008831">
    <property type="term" value="F:dTDP-4-dehydrorhamnose reductase activity"/>
    <property type="evidence" value="ECO:0007669"/>
    <property type="project" value="UniProtKB-EC"/>
</dbReference>
<reference evidence="4" key="1">
    <citation type="submission" date="2019-08" db="EMBL/GenBank/DDBJ databases">
        <title>Genomic characterization of a novel candidate phylum (ARYD3) from a high temperature, high salinity tertiary oil reservoir in north central Oklahoma, USA.</title>
        <authorList>
            <person name="Youssef N.H."/>
            <person name="Yadav A."/>
            <person name="Elshahed M.S."/>
        </authorList>
    </citation>
    <scope>NUCLEOTIDE SEQUENCE [LARGE SCALE GENOMIC DNA]</scope>
    <source>
        <strain evidence="4">ARYD3</strain>
    </source>
</reference>
<feature type="domain" description="RmlD-like substrate binding" evidence="3">
    <location>
        <begin position="8"/>
        <end position="291"/>
    </location>
</feature>
<comment type="caution">
    <text evidence="4">The sequence shown here is derived from an EMBL/GenBank/DDBJ whole genome shotgun (WGS) entry which is preliminary data.</text>
</comment>
<keyword evidence="2" id="KW-0521">NADP</keyword>
<dbReference type="Gene3D" id="3.90.25.10">
    <property type="entry name" value="UDP-galactose 4-epimerase, domain 1"/>
    <property type="match status" value="1"/>
</dbReference>
<keyword evidence="5" id="KW-1185">Reference proteome</keyword>
<dbReference type="PANTHER" id="PTHR10491:SF4">
    <property type="entry name" value="METHIONINE ADENOSYLTRANSFERASE 2 SUBUNIT BETA"/>
    <property type="match status" value="1"/>
</dbReference>